<feature type="domain" description="Activator of Hsp90 ATPase homologue 1/2-like C-terminal" evidence="2">
    <location>
        <begin position="14"/>
        <end position="139"/>
    </location>
</feature>
<dbReference type="Gene3D" id="3.30.530.20">
    <property type="match status" value="1"/>
</dbReference>
<name>A0A327WKE6_9BACT</name>
<sequence>MQDKIQHNYFYQQPVAEVWAFLTESELIAQWLMPNDFKAAVGHEFQFHTRPMPNFGFDGTIYCKVLEIVPMQKLVYSWKGGPEPGVINLDTVVTWELQEKGNGTALSLLHSGFSANQAMIFGIMTEGWLKNITKIADLLNAPAS</sequence>
<dbReference type="Pfam" id="PF08327">
    <property type="entry name" value="AHSA1"/>
    <property type="match status" value="1"/>
</dbReference>
<reference evidence="3 4" key="1">
    <citation type="submission" date="2018-06" db="EMBL/GenBank/DDBJ databases">
        <title>Genomic Encyclopedia of Archaeal and Bacterial Type Strains, Phase II (KMG-II): from individual species to whole genera.</title>
        <authorList>
            <person name="Goeker M."/>
        </authorList>
    </citation>
    <scope>NUCLEOTIDE SEQUENCE [LARGE SCALE GENOMIC DNA]</scope>
    <source>
        <strain evidence="3 4">DSM 29821</strain>
    </source>
</reference>
<dbReference type="CDD" id="cd07814">
    <property type="entry name" value="SRPBCC_CalC_Aha1-like"/>
    <property type="match status" value="1"/>
</dbReference>
<proteinExistence type="inferred from homology"/>
<dbReference type="RefSeq" id="WP_111590904.1">
    <property type="nucleotide sequence ID" value="NZ_QLMA01000001.1"/>
</dbReference>
<gene>
    <name evidence="3" type="ORF">CLV59_1011033</name>
</gene>
<evidence type="ECO:0000313" key="4">
    <source>
        <dbReference type="Proteomes" id="UP000249819"/>
    </source>
</evidence>
<evidence type="ECO:0000259" key="2">
    <source>
        <dbReference type="Pfam" id="PF08327"/>
    </source>
</evidence>
<keyword evidence="4" id="KW-1185">Reference proteome</keyword>
<dbReference type="Proteomes" id="UP000249819">
    <property type="component" value="Unassembled WGS sequence"/>
</dbReference>
<organism evidence="3 4">
    <name type="scientific">Chitinophaga dinghuensis</name>
    <dbReference type="NCBI Taxonomy" id="1539050"/>
    <lineage>
        <taxon>Bacteria</taxon>
        <taxon>Pseudomonadati</taxon>
        <taxon>Bacteroidota</taxon>
        <taxon>Chitinophagia</taxon>
        <taxon>Chitinophagales</taxon>
        <taxon>Chitinophagaceae</taxon>
        <taxon>Chitinophaga</taxon>
    </lineage>
</organism>
<comment type="similarity">
    <text evidence="1">Belongs to the AHA1 family.</text>
</comment>
<evidence type="ECO:0000256" key="1">
    <source>
        <dbReference type="ARBA" id="ARBA00006817"/>
    </source>
</evidence>
<evidence type="ECO:0000313" key="3">
    <source>
        <dbReference type="EMBL" id="RAJ88264.1"/>
    </source>
</evidence>
<accession>A0A327WKE6</accession>
<dbReference type="EMBL" id="QLMA01000001">
    <property type="protein sequence ID" value="RAJ88264.1"/>
    <property type="molecule type" value="Genomic_DNA"/>
</dbReference>
<protein>
    <submittedName>
        <fullName evidence="3">Uncharacterized protein YndB with AHSA1/START domain</fullName>
    </submittedName>
</protein>
<comment type="caution">
    <text evidence="3">The sequence shown here is derived from an EMBL/GenBank/DDBJ whole genome shotgun (WGS) entry which is preliminary data.</text>
</comment>
<dbReference type="OrthoDB" id="2355173at2"/>
<dbReference type="SUPFAM" id="SSF55961">
    <property type="entry name" value="Bet v1-like"/>
    <property type="match status" value="1"/>
</dbReference>
<dbReference type="InterPro" id="IPR013538">
    <property type="entry name" value="ASHA1/2-like_C"/>
</dbReference>
<dbReference type="AlphaFoldDB" id="A0A327WKE6"/>
<dbReference type="InterPro" id="IPR023393">
    <property type="entry name" value="START-like_dom_sf"/>
</dbReference>